<name>A0ABP7PVT7_9SPHI</name>
<dbReference type="Proteomes" id="UP001500742">
    <property type="component" value="Unassembled WGS sequence"/>
</dbReference>
<dbReference type="NCBIfam" id="TIGR02985">
    <property type="entry name" value="Sig70_bacteroi1"/>
    <property type="match status" value="1"/>
</dbReference>
<feature type="domain" description="RNA polymerase sigma-70 region 2" evidence="5">
    <location>
        <begin position="25"/>
        <end position="89"/>
    </location>
</feature>
<dbReference type="NCBIfam" id="TIGR02937">
    <property type="entry name" value="sigma70-ECF"/>
    <property type="match status" value="1"/>
</dbReference>
<dbReference type="PANTHER" id="PTHR43133">
    <property type="entry name" value="RNA POLYMERASE ECF-TYPE SIGMA FACTO"/>
    <property type="match status" value="1"/>
</dbReference>
<evidence type="ECO:0000256" key="1">
    <source>
        <dbReference type="ARBA" id="ARBA00010641"/>
    </source>
</evidence>
<comment type="similarity">
    <text evidence="1">Belongs to the sigma-70 factor family. ECF subfamily.</text>
</comment>
<dbReference type="InterPro" id="IPR036388">
    <property type="entry name" value="WH-like_DNA-bd_sf"/>
</dbReference>
<dbReference type="Gene3D" id="1.10.1740.10">
    <property type="match status" value="1"/>
</dbReference>
<feature type="domain" description="RNA polymerase sigma factor 70 region 4 type 2" evidence="6">
    <location>
        <begin position="124"/>
        <end position="174"/>
    </location>
</feature>
<dbReference type="Pfam" id="PF08281">
    <property type="entry name" value="Sigma70_r4_2"/>
    <property type="match status" value="1"/>
</dbReference>
<evidence type="ECO:0000259" key="5">
    <source>
        <dbReference type="Pfam" id="PF04542"/>
    </source>
</evidence>
<evidence type="ECO:0000256" key="2">
    <source>
        <dbReference type="ARBA" id="ARBA00023015"/>
    </source>
</evidence>
<comment type="caution">
    <text evidence="7">The sequence shown here is derived from an EMBL/GenBank/DDBJ whole genome shotgun (WGS) entry which is preliminary data.</text>
</comment>
<sequence length="195" mass="22838">MANKLTDNELWDAVVSDNSRAFVVLYNRYWSKLYKTASYYLKDGPAAEEITHDVFVELWQKRKTINILNFSNYIKAAARYHVYKYLKAAQINIIEYIEQFTGEENFAVDNESINKLDYEDLQTELSSILQQLPPRCQEIFWLSRVQNLTNEEIARKFNISKRTVENQITIALKYLRTEYPRVSGAATLLLVLFAS</sequence>
<protein>
    <submittedName>
        <fullName evidence="7">RNA polymerase sigma-70 factor</fullName>
    </submittedName>
</protein>
<dbReference type="Pfam" id="PF04542">
    <property type="entry name" value="Sigma70_r2"/>
    <property type="match status" value="1"/>
</dbReference>
<gene>
    <name evidence="7" type="ORF">GCM10022210_22320</name>
</gene>
<evidence type="ECO:0000259" key="6">
    <source>
        <dbReference type="Pfam" id="PF08281"/>
    </source>
</evidence>
<evidence type="ECO:0000313" key="8">
    <source>
        <dbReference type="Proteomes" id="UP001500742"/>
    </source>
</evidence>
<dbReference type="PANTHER" id="PTHR43133:SF46">
    <property type="entry name" value="RNA POLYMERASE SIGMA-70 FACTOR ECF SUBFAMILY"/>
    <property type="match status" value="1"/>
</dbReference>
<evidence type="ECO:0000256" key="3">
    <source>
        <dbReference type="ARBA" id="ARBA00023082"/>
    </source>
</evidence>
<dbReference type="InterPro" id="IPR039425">
    <property type="entry name" value="RNA_pol_sigma-70-like"/>
</dbReference>
<reference evidence="8" key="1">
    <citation type="journal article" date="2019" name="Int. J. Syst. Evol. Microbiol.">
        <title>The Global Catalogue of Microorganisms (GCM) 10K type strain sequencing project: providing services to taxonomists for standard genome sequencing and annotation.</title>
        <authorList>
            <consortium name="The Broad Institute Genomics Platform"/>
            <consortium name="The Broad Institute Genome Sequencing Center for Infectious Disease"/>
            <person name="Wu L."/>
            <person name="Ma J."/>
        </authorList>
    </citation>
    <scope>NUCLEOTIDE SEQUENCE [LARGE SCALE GENOMIC DNA]</scope>
    <source>
        <strain evidence="8">JCM 16601</strain>
    </source>
</reference>
<dbReference type="InterPro" id="IPR013249">
    <property type="entry name" value="RNA_pol_sigma70_r4_t2"/>
</dbReference>
<accession>A0ABP7PVT7</accession>
<proteinExistence type="inferred from homology"/>
<dbReference type="SUPFAM" id="SSF88946">
    <property type="entry name" value="Sigma2 domain of RNA polymerase sigma factors"/>
    <property type="match status" value="1"/>
</dbReference>
<dbReference type="RefSeq" id="WP_259091534.1">
    <property type="nucleotide sequence ID" value="NZ_BAAAZC010000015.1"/>
</dbReference>
<dbReference type="InterPro" id="IPR014327">
    <property type="entry name" value="RNA_pol_sigma70_bacteroid"/>
</dbReference>
<keyword evidence="4" id="KW-0804">Transcription</keyword>
<dbReference type="InterPro" id="IPR014284">
    <property type="entry name" value="RNA_pol_sigma-70_dom"/>
</dbReference>
<dbReference type="EMBL" id="BAAAZC010000015">
    <property type="protein sequence ID" value="GAA3972166.1"/>
    <property type="molecule type" value="Genomic_DNA"/>
</dbReference>
<dbReference type="SUPFAM" id="SSF88659">
    <property type="entry name" value="Sigma3 and sigma4 domains of RNA polymerase sigma factors"/>
    <property type="match status" value="1"/>
</dbReference>
<keyword evidence="8" id="KW-1185">Reference proteome</keyword>
<dbReference type="InterPro" id="IPR013324">
    <property type="entry name" value="RNA_pol_sigma_r3/r4-like"/>
</dbReference>
<evidence type="ECO:0000256" key="4">
    <source>
        <dbReference type="ARBA" id="ARBA00023163"/>
    </source>
</evidence>
<organism evidence="7 8">
    <name type="scientific">Mucilaginibacter dorajii</name>
    <dbReference type="NCBI Taxonomy" id="692994"/>
    <lineage>
        <taxon>Bacteria</taxon>
        <taxon>Pseudomonadati</taxon>
        <taxon>Bacteroidota</taxon>
        <taxon>Sphingobacteriia</taxon>
        <taxon>Sphingobacteriales</taxon>
        <taxon>Sphingobacteriaceae</taxon>
        <taxon>Mucilaginibacter</taxon>
    </lineage>
</organism>
<dbReference type="InterPro" id="IPR013325">
    <property type="entry name" value="RNA_pol_sigma_r2"/>
</dbReference>
<keyword evidence="2" id="KW-0805">Transcription regulation</keyword>
<dbReference type="InterPro" id="IPR007627">
    <property type="entry name" value="RNA_pol_sigma70_r2"/>
</dbReference>
<dbReference type="Gene3D" id="1.10.10.10">
    <property type="entry name" value="Winged helix-like DNA-binding domain superfamily/Winged helix DNA-binding domain"/>
    <property type="match status" value="1"/>
</dbReference>
<keyword evidence="3" id="KW-0731">Sigma factor</keyword>
<evidence type="ECO:0000313" key="7">
    <source>
        <dbReference type="EMBL" id="GAA3972166.1"/>
    </source>
</evidence>